<feature type="compositionally biased region" description="Polar residues" evidence="1">
    <location>
        <begin position="83"/>
        <end position="94"/>
    </location>
</feature>
<comment type="caution">
    <text evidence="2">The sequence shown here is derived from an EMBL/GenBank/DDBJ whole genome shotgun (WGS) entry which is preliminary data.</text>
</comment>
<protein>
    <submittedName>
        <fullName evidence="2">Uncharacterized protein</fullName>
    </submittedName>
</protein>
<dbReference type="Proteomes" id="UP000663873">
    <property type="component" value="Unassembled WGS sequence"/>
</dbReference>
<evidence type="ECO:0000313" key="3">
    <source>
        <dbReference type="Proteomes" id="UP000663873"/>
    </source>
</evidence>
<evidence type="ECO:0000256" key="1">
    <source>
        <dbReference type="SAM" id="MobiDB-lite"/>
    </source>
</evidence>
<proteinExistence type="predicted"/>
<dbReference type="AlphaFoldDB" id="A0A820S706"/>
<sequence>NFSPYSKFIVHRFVKYLLSMKLTAAQKQKRYRENLKRKGRHNTMKAKNRERTQNLRSKLSDFQREQYRNHDAAARKRARAANKHQSNAPFGSKQSLGISAKKSIGLLGPSLHKRNTRHLSCKLKDDIVKFYCRDDISYQMPGKRDTIVVRQNGTKSTHQKRILLYNIRQVHQLFLSERSGSALDLSKTSFAELRPQYVMIKALMSHRIQWLQWTDNNGRS</sequence>
<keyword evidence="3" id="KW-1185">Reference proteome</keyword>
<dbReference type="PANTHER" id="PTHR46601:SF1">
    <property type="entry name" value="ADF-H DOMAIN-CONTAINING PROTEIN"/>
    <property type="match status" value="1"/>
</dbReference>
<dbReference type="EMBL" id="CAJOBP010004673">
    <property type="protein sequence ID" value="CAF4447553.1"/>
    <property type="molecule type" value="Genomic_DNA"/>
</dbReference>
<feature type="region of interest" description="Disordered" evidence="1">
    <location>
        <begin position="38"/>
        <end position="94"/>
    </location>
</feature>
<feature type="compositionally biased region" description="Basic and acidic residues" evidence="1">
    <location>
        <begin position="47"/>
        <end position="74"/>
    </location>
</feature>
<gene>
    <name evidence="2" type="ORF">UJA718_LOCUS22549</name>
</gene>
<organism evidence="2 3">
    <name type="scientific">Rotaria socialis</name>
    <dbReference type="NCBI Taxonomy" id="392032"/>
    <lineage>
        <taxon>Eukaryota</taxon>
        <taxon>Metazoa</taxon>
        <taxon>Spiralia</taxon>
        <taxon>Gnathifera</taxon>
        <taxon>Rotifera</taxon>
        <taxon>Eurotatoria</taxon>
        <taxon>Bdelloidea</taxon>
        <taxon>Philodinida</taxon>
        <taxon>Philodinidae</taxon>
        <taxon>Rotaria</taxon>
    </lineage>
</organism>
<dbReference type="PANTHER" id="PTHR46601">
    <property type="entry name" value="ULP_PROTEASE DOMAIN-CONTAINING PROTEIN"/>
    <property type="match status" value="1"/>
</dbReference>
<reference evidence="2" key="1">
    <citation type="submission" date="2021-02" db="EMBL/GenBank/DDBJ databases">
        <authorList>
            <person name="Nowell W R."/>
        </authorList>
    </citation>
    <scope>NUCLEOTIDE SEQUENCE</scope>
</reference>
<accession>A0A820S706</accession>
<evidence type="ECO:0000313" key="2">
    <source>
        <dbReference type="EMBL" id="CAF4447553.1"/>
    </source>
</evidence>
<name>A0A820S706_9BILA</name>
<feature type="non-terminal residue" evidence="2">
    <location>
        <position position="1"/>
    </location>
</feature>